<sequence>MRVWRKKQKWQVIAALLFAVWILMGTRKINVNAENMEAESFTGETAVETEEETTEKTVTAGIGYRAASADSEGITEQLVSDMSFEQVQTLMDEMLGEDSFSIGTALKNMINGETVFSKEAVQQFLRSLFFERLEKERANFFRILLLVLAAAVFSNFAEVFENSQIGEVSFYMVYLLLFTILMNSYQQLGVSLGKQLEWMTQFMKGLAPAYFVAVSAASGAVTASVFYQGVLLLVWLVEWLLLTLILPGANLYVLLCMVNHLSKEDMLSKMAELLETMINWSLKTMLGAVLGLQAVRGLVAPAMDAIKRTALGRTAGAIPAVGNAVNAVTELILAGALLVKNCLGAMAVVVLLLAGAGPVIHYGLLSLSFRFLGAVAQPVSDKRIVGCLGTMGEGCALLLRIMLTAEILCVLTFIVLMASVGG</sequence>
<accession>A0ABX2HAR6</accession>
<organism evidence="2 3">
    <name type="scientific">Blautia faecis</name>
    <dbReference type="NCBI Taxonomy" id="871665"/>
    <lineage>
        <taxon>Bacteria</taxon>
        <taxon>Bacillati</taxon>
        <taxon>Bacillota</taxon>
        <taxon>Clostridia</taxon>
        <taxon>Lachnospirales</taxon>
        <taxon>Lachnospiraceae</taxon>
        <taxon>Blautia</taxon>
    </lineage>
</organism>
<dbReference type="Proteomes" id="UP001644719">
    <property type="component" value="Unassembled WGS sequence"/>
</dbReference>
<keyword evidence="1" id="KW-1133">Transmembrane helix</keyword>
<proteinExistence type="predicted"/>
<feature type="transmembrane region" description="Helical" evidence="1">
    <location>
        <begin position="206"/>
        <end position="227"/>
    </location>
</feature>
<evidence type="ECO:0000313" key="3">
    <source>
        <dbReference type="Proteomes" id="UP001644719"/>
    </source>
</evidence>
<protein>
    <submittedName>
        <fullName evidence="2">Stage III sporulation protein AE</fullName>
    </submittedName>
</protein>
<keyword evidence="3" id="KW-1185">Reference proteome</keyword>
<dbReference type="RefSeq" id="WP_173769998.1">
    <property type="nucleotide sequence ID" value="NZ_JAAITS010000036.1"/>
</dbReference>
<feature type="transmembrane region" description="Helical" evidence="1">
    <location>
        <begin position="139"/>
        <end position="156"/>
    </location>
</feature>
<feature type="transmembrane region" description="Helical" evidence="1">
    <location>
        <begin position="168"/>
        <end position="185"/>
    </location>
</feature>
<evidence type="ECO:0000256" key="1">
    <source>
        <dbReference type="SAM" id="Phobius"/>
    </source>
</evidence>
<keyword evidence="1" id="KW-0472">Membrane</keyword>
<name>A0ABX2HAR6_9FIRM</name>
<reference evidence="2 3" key="1">
    <citation type="journal article" date="2020" name="Cell Host Microbe">
        <title>Functional and Genomic Variation between Human-Derived Isolates of Lachnospiraceae Reveals Inter- and Intra-Species Diversity.</title>
        <authorList>
            <person name="Sorbara M.T."/>
            <person name="Littmann E.R."/>
            <person name="Fontana E."/>
            <person name="Moody T.U."/>
            <person name="Kohout C.E."/>
            <person name="Gjonbalaj M."/>
            <person name="Eaton V."/>
            <person name="Seok R."/>
            <person name="Leiner I.M."/>
            <person name="Pamer E.G."/>
        </authorList>
    </citation>
    <scope>NUCLEOTIDE SEQUENCE [LARGE SCALE GENOMIC DNA]</scope>
    <source>
        <strain evidence="2 3">MSK.17.74</strain>
    </source>
</reference>
<dbReference type="InterPro" id="IPR014194">
    <property type="entry name" value="Spore_III_AE"/>
</dbReference>
<comment type="caution">
    <text evidence="2">The sequence shown here is derived from an EMBL/GenBank/DDBJ whole genome shotgun (WGS) entry which is preliminary data.</text>
</comment>
<keyword evidence="1" id="KW-0812">Transmembrane</keyword>
<feature type="transmembrane region" description="Helical" evidence="1">
    <location>
        <begin position="239"/>
        <end position="261"/>
    </location>
</feature>
<feature type="transmembrane region" description="Helical" evidence="1">
    <location>
        <begin position="397"/>
        <end position="420"/>
    </location>
</feature>
<evidence type="ECO:0000313" key="2">
    <source>
        <dbReference type="EMBL" id="NSG86273.1"/>
    </source>
</evidence>
<dbReference type="Pfam" id="PF09546">
    <property type="entry name" value="Spore_III_AE"/>
    <property type="match status" value="1"/>
</dbReference>
<gene>
    <name evidence="2" type="ORF">G5B17_12835</name>
</gene>
<dbReference type="EMBL" id="JAAITS010000036">
    <property type="protein sequence ID" value="NSG86273.1"/>
    <property type="molecule type" value="Genomic_DNA"/>
</dbReference>